<gene>
    <name evidence="2" type="ORF">NDU88_001152</name>
</gene>
<comment type="caution">
    <text evidence="2">The sequence shown here is derived from an EMBL/GenBank/DDBJ whole genome shotgun (WGS) entry which is preliminary data.</text>
</comment>
<dbReference type="Proteomes" id="UP001066276">
    <property type="component" value="Chromosome 7"/>
</dbReference>
<proteinExistence type="predicted"/>
<dbReference type="EMBL" id="JANPWB010000011">
    <property type="protein sequence ID" value="KAJ1122667.1"/>
    <property type="molecule type" value="Genomic_DNA"/>
</dbReference>
<feature type="region of interest" description="Disordered" evidence="1">
    <location>
        <begin position="1"/>
        <end position="61"/>
    </location>
</feature>
<feature type="compositionally biased region" description="Low complexity" evidence="1">
    <location>
        <begin position="1"/>
        <end position="11"/>
    </location>
</feature>
<organism evidence="2 3">
    <name type="scientific">Pleurodeles waltl</name>
    <name type="common">Iberian ribbed newt</name>
    <dbReference type="NCBI Taxonomy" id="8319"/>
    <lineage>
        <taxon>Eukaryota</taxon>
        <taxon>Metazoa</taxon>
        <taxon>Chordata</taxon>
        <taxon>Craniata</taxon>
        <taxon>Vertebrata</taxon>
        <taxon>Euteleostomi</taxon>
        <taxon>Amphibia</taxon>
        <taxon>Batrachia</taxon>
        <taxon>Caudata</taxon>
        <taxon>Salamandroidea</taxon>
        <taxon>Salamandridae</taxon>
        <taxon>Pleurodelinae</taxon>
        <taxon>Pleurodeles</taxon>
    </lineage>
</organism>
<name>A0AAV7P326_PLEWA</name>
<accession>A0AAV7P326</accession>
<protein>
    <submittedName>
        <fullName evidence="2">Uncharacterized protein</fullName>
    </submittedName>
</protein>
<keyword evidence="3" id="KW-1185">Reference proteome</keyword>
<evidence type="ECO:0000256" key="1">
    <source>
        <dbReference type="SAM" id="MobiDB-lite"/>
    </source>
</evidence>
<sequence>MPKAAALVLGVAAGGKGERPTHLPGSSAPPEVERKPSGGSNNARPPRGLRESSASASPKRGEMRFRLIRAAEVILAEARALGSLGGLFQRSCAPGGIQHSAVQTCSAIFECPGCVGDLCTATRSLKSGDRQMIPGLRR</sequence>
<dbReference type="AlphaFoldDB" id="A0AAV7P326"/>
<reference evidence="2" key="1">
    <citation type="journal article" date="2022" name="bioRxiv">
        <title>Sequencing and chromosome-scale assembly of the giantPleurodeles waltlgenome.</title>
        <authorList>
            <person name="Brown T."/>
            <person name="Elewa A."/>
            <person name="Iarovenko S."/>
            <person name="Subramanian E."/>
            <person name="Araus A.J."/>
            <person name="Petzold A."/>
            <person name="Susuki M."/>
            <person name="Suzuki K.-i.T."/>
            <person name="Hayashi T."/>
            <person name="Toyoda A."/>
            <person name="Oliveira C."/>
            <person name="Osipova E."/>
            <person name="Leigh N.D."/>
            <person name="Simon A."/>
            <person name="Yun M.H."/>
        </authorList>
    </citation>
    <scope>NUCLEOTIDE SEQUENCE</scope>
    <source>
        <strain evidence="2">20211129_DDA</strain>
        <tissue evidence="2">Liver</tissue>
    </source>
</reference>
<evidence type="ECO:0000313" key="2">
    <source>
        <dbReference type="EMBL" id="KAJ1122667.1"/>
    </source>
</evidence>
<evidence type="ECO:0000313" key="3">
    <source>
        <dbReference type="Proteomes" id="UP001066276"/>
    </source>
</evidence>